<keyword evidence="3" id="KW-0963">Cytoplasm</keyword>
<proteinExistence type="inferred from homology"/>
<evidence type="ECO:0000313" key="5">
    <source>
        <dbReference type="Proteomes" id="UP000215506"/>
    </source>
</evidence>
<evidence type="ECO:0000256" key="1">
    <source>
        <dbReference type="ARBA" id="ARBA00001968"/>
    </source>
</evidence>
<comment type="cofactor">
    <cofactor evidence="1 3">
        <name>a divalent metal cation</name>
        <dbReference type="ChEBI" id="CHEBI:60240"/>
    </cofactor>
</comment>
<sequence>MTGFVLGSASPARLQVLRAAGLDPVVRISEVDEDAVAAALPPDTPPAGVVTALATAKAHTVAAALIADAAASGRGQAAPDSYGIVSARAPRLVDDCVVVGCDSMLLVGGVLQGKPHTPDVARARWADMAGRSADLLTGHCVLRLRDGAIVADAHDCSTTTVHFAEPGPVELDAYIATGEPLRVAGAFTLDGMGGWFVDRIDGDPSSVIGIGLPLLRRLLGDVGVGIAQLWIGAQLRADAIG</sequence>
<dbReference type="PANTHER" id="PTHR43213">
    <property type="entry name" value="BIFUNCTIONAL DTTP/UTP PYROPHOSPHATASE/METHYLTRANSFERASE PROTEIN-RELATED"/>
    <property type="match status" value="1"/>
</dbReference>
<dbReference type="GO" id="GO:0005737">
    <property type="term" value="C:cytoplasm"/>
    <property type="evidence" value="ECO:0007669"/>
    <property type="project" value="UniProtKB-SubCell"/>
</dbReference>
<reference evidence="4 5" key="1">
    <citation type="submission" date="2017-07" db="EMBL/GenBank/DDBJ databases">
        <title>First draft Genome Sequence of Nocardia cerradoensis isolated from human infection.</title>
        <authorList>
            <person name="Carrasco G."/>
        </authorList>
    </citation>
    <scope>NUCLEOTIDE SEQUENCE [LARGE SCALE GENOMIC DNA]</scope>
    <source>
        <strain evidence="4 5">CNM20130759</strain>
    </source>
</reference>
<name>A0A231H8X1_9NOCA</name>
<comment type="catalytic activity">
    <reaction evidence="3">
        <text>a 2'-deoxyribonucleoside 5'-triphosphate + H2O = a 2'-deoxyribonucleoside 5'-phosphate + diphosphate + H(+)</text>
        <dbReference type="Rhea" id="RHEA:44644"/>
        <dbReference type="ChEBI" id="CHEBI:15377"/>
        <dbReference type="ChEBI" id="CHEBI:15378"/>
        <dbReference type="ChEBI" id="CHEBI:33019"/>
        <dbReference type="ChEBI" id="CHEBI:61560"/>
        <dbReference type="ChEBI" id="CHEBI:65317"/>
        <dbReference type="EC" id="3.6.1.9"/>
    </reaction>
</comment>
<dbReference type="RefSeq" id="WP_039776743.1">
    <property type="nucleotide sequence ID" value="NZ_JAAXOR010000007.1"/>
</dbReference>
<keyword evidence="5" id="KW-1185">Reference proteome</keyword>
<dbReference type="EMBL" id="NGAF01000004">
    <property type="protein sequence ID" value="OXR45270.1"/>
    <property type="molecule type" value="Genomic_DNA"/>
</dbReference>
<evidence type="ECO:0000313" key="4">
    <source>
        <dbReference type="EMBL" id="OXR45270.1"/>
    </source>
</evidence>
<dbReference type="AlphaFoldDB" id="A0A231H8X1"/>
<dbReference type="NCBIfam" id="TIGR00172">
    <property type="entry name" value="maf"/>
    <property type="match status" value="1"/>
</dbReference>
<dbReference type="Gene3D" id="3.90.950.10">
    <property type="match status" value="1"/>
</dbReference>
<evidence type="ECO:0000256" key="2">
    <source>
        <dbReference type="ARBA" id="ARBA00022801"/>
    </source>
</evidence>
<dbReference type="EC" id="3.6.1.9" evidence="3"/>
<keyword evidence="2 3" id="KW-0378">Hydrolase</keyword>
<comment type="subcellular location">
    <subcellularLocation>
        <location evidence="3">Cytoplasm</location>
    </subcellularLocation>
</comment>
<protein>
    <recommendedName>
        <fullName evidence="3">Nucleoside triphosphate pyrophosphatase</fullName>
        <ecNumber evidence="3">3.6.1.9</ecNumber>
    </recommendedName>
    <alternativeName>
        <fullName evidence="3">Nucleotide pyrophosphatase</fullName>
        <shortName evidence="3">Nucleotide PPase</shortName>
    </alternativeName>
</protein>
<dbReference type="Pfam" id="PF02545">
    <property type="entry name" value="Maf"/>
    <property type="match status" value="1"/>
</dbReference>
<comment type="similarity">
    <text evidence="3">Belongs to the Maf family.</text>
</comment>
<comment type="catalytic activity">
    <reaction evidence="3">
        <text>a ribonucleoside 5'-triphosphate + H2O = a ribonucleoside 5'-phosphate + diphosphate + H(+)</text>
        <dbReference type="Rhea" id="RHEA:23996"/>
        <dbReference type="ChEBI" id="CHEBI:15377"/>
        <dbReference type="ChEBI" id="CHEBI:15378"/>
        <dbReference type="ChEBI" id="CHEBI:33019"/>
        <dbReference type="ChEBI" id="CHEBI:58043"/>
        <dbReference type="ChEBI" id="CHEBI:61557"/>
        <dbReference type="EC" id="3.6.1.9"/>
    </reaction>
</comment>
<dbReference type="InterPro" id="IPR029001">
    <property type="entry name" value="ITPase-like_fam"/>
</dbReference>
<dbReference type="HAMAP" id="MF_00528">
    <property type="entry name" value="Maf"/>
    <property type="match status" value="1"/>
</dbReference>
<gene>
    <name evidence="4" type="ORF">B7C42_02395</name>
</gene>
<dbReference type="SUPFAM" id="SSF52972">
    <property type="entry name" value="ITPase-like"/>
    <property type="match status" value="1"/>
</dbReference>
<accession>A0A231H8X1</accession>
<keyword evidence="3" id="KW-0546">Nucleotide metabolism</keyword>
<dbReference type="GO" id="GO:0009117">
    <property type="term" value="P:nucleotide metabolic process"/>
    <property type="evidence" value="ECO:0007669"/>
    <property type="project" value="UniProtKB-KW"/>
</dbReference>
<comment type="function">
    <text evidence="3">Nucleoside triphosphate pyrophosphatase. May have a dual role in cell division arrest and in preventing the incorporation of modified nucleotides into cellular nucleic acids.</text>
</comment>
<organism evidence="4 5">
    <name type="scientific">Nocardia cerradoensis</name>
    <dbReference type="NCBI Taxonomy" id="85688"/>
    <lineage>
        <taxon>Bacteria</taxon>
        <taxon>Bacillati</taxon>
        <taxon>Actinomycetota</taxon>
        <taxon>Actinomycetes</taxon>
        <taxon>Mycobacteriales</taxon>
        <taxon>Nocardiaceae</taxon>
        <taxon>Nocardia</taxon>
    </lineage>
</organism>
<dbReference type="PANTHER" id="PTHR43213:SF5">
    <property type="entry name" value="BIFUNCTIONAL DTTP_UTP PYROPHOSPHATASE_METHYLTRANSFERASE PROTEIN-RELATED"/>
    <property type="match status" value="1"/>
</dbReference>
<dbReference type="CDD" id="cd00555">
    <property type="entry name" value="Maf"/>
    <property type="match status" value="1"/>
</dbReference>
<dbReference type="Proteomes" id="UP000215506">
    <property type="component" value="Unassembled WGS sequence"/>
</dbReference>
<feature type="active site" description="Proton acceptor" evidence="3">
    <location>
        <position position="102"/>
    </location>
</feature>
<dbReference type="PIRSF" id="PIRSF006305">
    <property type="entry name" value="Maf"/>
    <property type="match status" value="1"/>
</dbReference>
<dbReference type="InterPro" id="IPR003697">
    <property type="entry name" value="Maf-like"/>
</dbReference>
<comment type="caution">
    <text evidence="3">Lacks conserved residue(s) required for the propagation of feature annotation.</text>
</comment>
<evidence type="ECO:0000256" key="3">
    <source>
        <dbReference type="HAMAP-Rule" id="MF_00528"/>
    </source>
</evidence>
<dbReference type="GO" id="GO:0047429">
    <property type="term" value="F:nucleoside triphosphate diphosphatase activity"/>
    <property type="evidence" value="ECO:0007669"/>
    <property type="project" value="UniProtKB-EC"/>
</dbReference>
<comment type="caution">
    <text evidence="4">The sequence shown here is derived from an EMBL/GenBank/DDBJ whole genome shotgun (WGS) entry which is preliminary data.</text>
</comment>